<name>A0ABU3Q1R4_9SPHN</name>
<comment type="similarity">
    <text evidence="3">Belongs to the trans-sulfuration enzymes family.</text>
</comment>
<keyword evidence="5" id="KW-1185">Reference proteome</keyword>
<sequence>MTDEVKHNKRDIGTIAASVGVAEDAAHHGIAPPLWTADTSEWASPTDKPDYDYSRTVNPNRTLLVRALAALEGAQGGVVTNSGQSAALLALLLLKQGARVVAPHDCYGGTYRLLQGMEERGVLRAVFVDQGDSAALAAALADGADMLWLESPSNPLLRIVDIAACAKAGKQAGALVLADNTLPTPCRQKPLALGCDIVLHSTTKAINGHNDLFGGALLAGDPSIVERIEWWANAAGLSGSAHDAWQILRGLRTLPLRVDRQEKTARAVAAWLADHEQVLEVHYPGLSSHPDYELAARQQSGPGFMLSFRIKGGEAGTRKFVQALELVTLASSLGGFATLICTPASMTHRGMPPEAQAEAGILPDLLRVSIGLEGAEDLIADFERGFAAT</sequence>
<evidence type="ECO:0000256" key="3">
    <source>
        <dbReference type="RuleBase" id="RU362118"/>
    </source>
</evidence>
<keyword evidence="2 3" id="KW-0663">Pyridoxal phosphate</keyword>
<dbReference type="PANTHER" id="PTHR11808:SF75">
    <property type="entry name" value="CYSTATHIONINE GAMMA-SYNTHASE"/>
    <property type="match status" value="1"/>
</dbReference>
<comment type="caution">
    <text evidence="4">The sequence shown here is derived from an EMBL/GenBank/DDBJ whole genome shotgun (WGS) entry which is preliminary data.</text>
</comment>
<dbReference type="Gene3D" id="3.90.1150.10">
    <property type="entry name" value="Aspartate Aminotransferase, domain 1"/>
    <property type="match status" value="1"/>
</dbReference>
<evidence type="ECO:0000256" key="1">
    <source>
        <dbReference type="ARBA" id="ARBA00001933"/>
    </source>
</evidence>
<protein>
    <submittedName>
        <fullName evidence="4">PLP-dependent transferase</fullName>
    </submittedName>
</protein>
<comment type="cofactor">
    <cofactor evidence="1 3">
        <name>pyridoxal 5'-phosphate</name>
        <dbReference type="ChEBI" id="CHEBI:597326"/>
    </cofactor>
</comment>
<dbReference type="PIRSF" id="PIRSF001434">
    <property type="entry name" value="CGS"/>
    <property type="match status" value="1"/>
</dbReference>
<dbReference type="InterPro" id="IPR015421">
    <property type="entry name" value="PyrdxlP-dep_Trfase_major"/>
</dbReference>
<dbReference type="SUPFAM" id="SSF53383">
    <property type="entry name" value="PLP-dependent transferases"/>
    <property type="match status" value="1"/>
</dbReference>
<evidence type="ECO:0000313" key="4">
    <source>
        <dbReference type="EMBL" id="MDT9597356.1"/>
    </source>
</evidence>
<evidence type="ECO:0000256" key="2">
    <source>
        <dbReference type="ARBA" id="ARBA00022898"/>
    </source>
</evidence>
<dbReference type="InterPro" id="IPR015422">
    <property type="entry name" value="PyrdxlP-dep_Trfase_small"/>
</dbReference>
<dbReference type="InterPro" id="IPR015424">
    <property type="entry name" value="PyrdxlP-dep_Trfase"/>
</dbReference>
<dbReference type="GO" id="GO:0016740">
    <property type="term" value="F:transferase activity"/>
    <property type="evidence" value="ECO:0007669"/>
    <property type="project" value="UniProtKB-KW"/>
</dbReference>
<dbReference type="InterPro" id="IPR000277">
    <property type="entry name" value="Cys/Met-Metab_PyrdxlP-dep_enz"/>
</dbReference>
<proteinExistence type="inferred from homology"/>
<dbReference type="EMBL" id="JAVUPU010000001">
    <property type="protein sequence ID" value="MDT9597356.1"/>
    <property type="molecule type" value="Genomic_DNA"/>
</dbReference>
<evidence type="ECO:0000313" key="5">
    <source>
        <dbReference type="Proteomes" id="UP001259572"/>
    </source>
</evidence>
<dbReference type="RefSeq" id="WP_315722513.1">
    <property type="nucleotide sequence ID" value="NZ_JAVUPU010000001.1"/>
</dbReference>
<dbReference type="PANTHER" id="PTHR11808">
    <property type="entry name" value="TRANS-SULFURATION ENZYME FAMILY MEMBER"/>
    <property type="match status" value="1"/>
</dbReference>
<dbReference type="CDD" id="cd00614">
    <property type="entry name" value="CGS_like"/>
    <property type="match status" value="1"/>
</dbReference>
<gene>
    <name evidence="4" type="ORF">RQX22_00130</name>
</gene>
<dbReference type="Proteomes" id="UP001259572">
    <property type="component" value="Unassembled WGS sequence"/>
</dbReference>
<reference evidence="4 5" key="1">
    <citation type="submission" date="2023-05" db="EMBL/GenBank/DDBJ databases">
        <authorList>
            <person name="Guo Y."/>
        </authorList>
    </citation>
    <scope>NUCLEOTIDE SEQUENCE [LARGE SCALE GENOMIC DNA]</scope>
    <source>
        <strain evidence="4 5">GR2756</strain>
    </source>
</reference>
<keyword evidence="4" id="KW-0808">Transferase</keyword>
<accession>A0ABU3Q1R4</accession>
<dbReference type="Gene3D" id="3.40.640.10">
    <property type="entry name" value="Type I PLP-dependent aspartate aminotransferase-like (Major domain)"/>
    <property type="match status" value="1"/>
</dbReference>
<dbReference type="Pfam" id="PF01053">
    <property type="entry name" value="Cys_Met_Meta_PP"/>
    <property type="match status" value="1"/>
</dbReference>
<organism evidence="4 5">
    <name type="scientific">Sphingosinicella rhizophila</name>
    <dbReference type="NCBI Taxonomy" id="3050082"/>
    <lineage>
        <taxon>Bacteria</taxon>
        <taxon>Pseudomonadati</taxon>
        <taxon>Pseudomonadota</taxon>
        <taxon>Alphaproteobacteria</taxon>
        <taxon>Sphingomonadales</taxon>
        <taxon>Sphingosinicellaceae</taxon>
        <taxon>Sphingosinicella</taxon>
    </lineage>
</organism>